<keyword evidence="4" id="KW-1185">Reference proteome</keyword>
<proteinExistence type="predicted"/>
<feature type="domain" description="Transglycosylase SLT" evidence="2">
    <location>
        <begin position="24"/>
        <end position="313"/>
    </location>
</feature>
<comment type="caution">
    <text evidence="3">The sequence shown here is derived from an EMBL/GenBank/DDBJ whole genome shotgun (WGS) entry which is preliminary data.</text>
</comment>
<dbReference type="InterPro" id="IPR011757">
    <property type="entry name" value="Lytic_transglycosylase_MltB"/>
</dbReference>
<dbReference type="InterPro" id="IPR043426">
    <property type="entry name" value="MltB-like"/>
</dbReference>
<dbReference type="Proteomes" id="UP000004263">
    <property type="component" value="Unassembled WGS sequence"/>
</dbReference>
<evidence type="ECO:0000259" key="2">
    <source>
        <dbReference type="Pfam" id="PF13406"/>
    </source>
</evidence>
<evidence type="ECO:0000256" key="1">
    <source>
        <dbReference type="PIRSR" id="PIRSR611757-1"/>
    </source>
</evidence>
<dbReference type="NCBIfam" id="TIGR02282">
    <property type="entry name" value="MltB"/>
    <property type="match status" value="1"/>
</dbReference>
<dbReference type="PANTHER" id="PTHR30163">
    <property type="entry name" value="MEMBRANE-BOUND LYTIC MUREIN TRANSGLYCOSYLASE B"/>
    <property type="match status" value="1"/>
</dbReference>
<dbReference type="HOGENOM" id="CLU_035402_1_1_6"/>
<accession>Q1N082</accession>
<evidence type="ECO:0000313" key="4">
    <source>
        <dbReference type="Proteomes" id="UP000004263"/>
    </source>
</evidence>
<dbReference type="Pfam" id="PF13406">
    <property type="entry name" value="SLT_2"/>
    <property type="match status" value="1"/>
</dbReference>
<dbReference type="Gene3D" id="1.10.530.10">
    <property type="match status" value="1"/>
</dbReference>
<dbReference type="GO" id="GO:0008933">
    <property type="term" value="F:peptidoglycan lytic transglycosylase activity"/>
    <property type="evidence" value="ECO:0007669"/>
    <property type="project" value="TreeGrafter"/>
</dbReference>
<dbReference type="AlphaFoldDB" id="Q1N082"/>
<feature type="active site" evidence="1">
    <location>
        <position position="119"/>
    </location>
</feature>
<organism evidence="3 4">
    <name type="scientific">Bermanella marisrubri</name>
    <dbReference type="NCBI Taxonomy" id="207949"/>
    <lineage>
        <taxon>Bacteria</taxon>
        <taxon>Pseudomonadati</taxon>
        <taxon>Pseudomonadota</taxon>
        <taxon>Gammaproteobacteria</taxon>
        <taxon>Oceanospirillales</taxon>
        <taxon>Oceanospirillaceae</taxon>
        <taxon>Bermanella</taxon>
    </lineage>
</organism>
<dbReference type="InterPro" id="IPR023346">
    <property type="entry name" value="Lysozyme-like_dom_sf"/>
</dbReference>
<dbReference type="SUPFAM" id="SSF53955">
    <property type="entry name" value="Lysozyme-like"/>
    <property type="match status" value="1"/>
</dbReference>
<dbReference type="PANTHER" id="PTHR30163:SF9">
    <property type="entry name" value="MEMBRANE-BOUND LYTIC MUREIN TRANSGLYCOSYLASE B"/>
    <property type="match status" value="1"/>
</dbReference>
<gene>
    <name evidence="3" type="ORF">RED65_08099</name>
</gene>
<dbReference type="RefSeq" id="WP_007018856.1">
    <property type="nucleotide sequence ID" value="NZ_CH724119.1"/>
</dbReference>
<sequence>MLSASFILLFSSFSADAERYTEHPKYEPFIQEMVSEHDYNEQDLRAILSQAEKKQGILDAISRPAERTKAWYEYREIFLKPNRINLGVKFLQDHKETFDKVEVQYGVPRELIAAIIGVETYYGRITGSYRVIDALSTLAFDYPKRSLFYRELKNFLLMVRENDLEATELMGSYAGAMGLGQFIPSSYISYARDYDGDGKKDIWNNVDDAIASVAYYFKRYHWQTGEPIASEVTLNNSEADKYANETLSLGGDFDVWKQRGVNVPKDVSSREAALFRYETENGQQYWLAYKNFYVITRYNRSRLYARAVYELSQEIKNAYGKS</sequence>
<reference evidence="3 4" key="1">
    <citation type="submission" date="2006-03" db="EMBL/GenBank/DDBJ databases">
        <authorList>
            <person name="Pinhassi J."/>
            <person name="Pedros-Alio C."/>
            <person name="Ferriera S."/>
            <person name="Johnson J."/>
            <person name="Kravitz S."/>
            <person name="Halpern A."/>
            <person name="Remington K."/>
            <person name="Beeson K."/>
            <person name="Tran B."/>
            <person name="Rogers Y.-H."/>
            <person name="Friedman R."/>
            <person name="Venter J.C."/>
        </authorList>
    </citation>
    <scope>NUCLEOTIDE SEQUENCE [LARGE SCALE GENOMIC DNA]</scope>
    <source>
        <strain evidence="3 4">RED65</strain>
    </source>
</reference>
<evidence type="ECO:0000313" key="3">
    <source>
        <dbReference type="EMBL" id="EAT11635.1"/>
    </source>
</evidence>
<protein>
    <submittedName>
        <fullName evidence="3">Lytic murein transglycosylase B</fullName>
    </submittedName>
</protein>
<name>Q1N082_9GAMM</name>
<dbReference type="GO" id="GO:0009253">
    <property type="term" value="P:peptidoglycan catabolic process"/>
    <property type="evidence" value="ECO:0007669"/>
    <property type="project" value="TreeGrafter"/>
</dbReference>
<dbReference type="EMBL" id="AAQH01000015">
    <property type="protein sequence ID" value="EAT11635.1"/>
    <property type="molecule type" value="Genomic_DNA"/>
</dbReference>
<dbReference type="STRING" id="207949.RED65_08099"/>
<dbReference type="FunFam" id="1.10.8.350:FF:000001">
    <property type="entry name" value="Lytic murein transglycosylase B"/>
    <property type="match status" value="1"/>
</dbReference>
<dbReference type="CDD" id="cd13399">
    <property type="entry name" value="Slt35-like"/>
    <property type="match status" value="1"/>
</dbReference>
<dbReference type="Gene3D" id="1.10.8.350">
    <property type="entry name" value="Bacterial muramidase"/>
    <property type="match status" value="1"/>
</dbReference>
<dbReference type="InterPro" id="IPR031304">
    <property type="entry name" value="SLT_2"/>
</dbReference>